<dbReference type="eggNOG" id="ENOG502Z929">
    <property type="taxonomic scope" value="Bacteria"/>
</dbReference>
<evidence type="ECO:0000313" key="1">
    <source>
        <dbReference type="EMBL" id="EDX74198.1"/>
    </source>
</evidence>
<dbReference type="NCBIfam" id="TIGR03985">
    <property type="entry name" value="TIGR03985 family CRISPR-associated protein"/>
    <property type="match status" value="1"/>
</dbReference>
<dbReference type="InterPro" id="IPR023816">
    <property type="entry name" value="CRISPR-assoc_CYA0889"/>
</dbReference>
<sequence>MSDQFFSDRPTVELLKRLTPGSLKQELPKAVRLWVLLRCLYGDLKDKYILSDPFTYPDWRDNFFTTNHPKGEIKPPVHDPNCPCVLTMAYWLFDSETGLLEEEWRQSLEQHDSVPQNLNKLLQQRLFARTPKTLVSDLKRLVKLGWLRYKQNQYFRVAILPYPTLSSTYNRNSDDEFNFFNNIDIAATAENFSKPIGGNQRFFIYLDYVPHPETQDKIEELQEQLQQIWNEIPIPCVLFDYRSTRLAKLNKSVQCVVYPVCIYYVGRTIYLVAWGRNPIGQVNWYNYRLDKIQGKLISLTWTDKRIPEKLIQRYHENHLFTPDYVEKELDEALGFDFYETASLMLLRFEGDYHQRYIKGTFRHKTFKQVSYQEAVHLIQQQAQSPEEEKLLEIVRSRPPQDAYYTLCYRENDPNVKQRLGAWRDHVEVLYPWKMRQYFAEYIHRLWQLYK</sequence>
<evidence type="ECO:0000313" key="2">
    <source>
        <dbReference type="Proteomes" id="UP000003835"/>
    </source>
</evidence>
<protein>
    <submittedName>
        <fullName evidence="1">Uncharacterized protein</fullName>
    </submittedName>
</protein>
<name>B4VVE4_9CYAN</name>
<accession>B4VVE4</accession>
<organism evidence="1 2">
    <name type="scientific">Coleofasciculus chthonoplastes PCC 7420</name>
    <dbReference type="NCBI Taxonomy" id="118168"/>
    <lineage>
        <taxon>Bacteria</taxon>
        <taxon>Bacillati</taxon>
        <taxon>Cyanobacteriota</taxon>
        <taxon>Cyanophyceae</taxon>
        <taxon>Coleofasciculales</taxon>
        <taxon>Coleofasciculaceae</taxon>
        <taxon>Coleofasciculus</taxon>
    </lineage>
</organism>
<reference evidence="1 2" key="1">
    <citation type="submission" date="2008-07" db="EMBL/GenBank/DDBJ databases">
        <authorList>
            <person name="Tandeau de Marsac N."/>
            <person name="Ferriera S."/>
            <person name="Johnson J."/>
            <person name="Kravitz S."/>
            <person name="Beeson K."/>
            <person name="Sutton G."/>
            <person name="Rogers Y.-H."/>
            <person name="Friedman R."/>
            <person name="Frazier M."/>
            <person name="Venter J.C."/>
        </authorList>
    </citation>
    <scope>NUCLEOTIDE SEQUENCE [LARGE SCALE GENOMIC DNA]</scope>
    <source>
        <strain evidence="1 2">PCC 7420</strain>
    </source>
</reference>
<dbReference type="RefSeq" id="WP_006102503.1">
    <property type="nucleotide sequence ID" value="NZ_DS989854.1"/>
</dbReference>
<dbReference type="Proteomes" id="UP000003835">
    <property type="component" value="Unassembled WGS sequence"/>
</dbReference>
<dbReference type="STRING" id="118168.MC7420_4183"/>
<dbReference type="OrthoDB" id="503572at2"/>
<dbReference type="EMBL" id="DS989854">
    <property type="protein sequence ID" value="EDX74198.1"/>
    <property type="molecule type" value="Genomic_DNA"/>
</dbReference>
<keyword evidence="2" id="KW-1185">Reference proteome</keyword>
<dbReference type="AlphaFoldDB" id="B4VVE4"/>
<proteinExistence type="predicted"/>
<dbReference type="HOGENOM" id="CLU_049157_0_0_3"/>
<gene>
    <name evidence="1" type="ORF">MC7420_4183</name>
</gene>